<feature type="region of interest" description="Disordered" evidence="1">
    <location>
        <begin position="322"/>
        <end position="342"/>
    </location>
</feature>
<keyword evidence="4" id="KW-1185">Reference proteome</keyword>
<dbReference type="InterPro" id="IPR003615">
    <property type="entry name" value="HNH_nuc"/>
</dbReference>
<feature type="compositionally biased region" description="Acidic residues" evidence="1">
    <location>
        <begin position="330"/>
        <end position="342"/>
    </location>
</feature>
<reference evidence="3" key="1">
    <citation type="submission" date="2018-03" db="EMBL/GenBank/DDBJ databases">
        <authorList>
            <person name="Guldener U."/>
        </authorList>
    </citation>
    <scope>NUCLEOTIDE SEQUENCE</scope>
</reference>
<dbReference type="Pfam" id="PF13391">
    <property type="entry name" value="HNH_2"/>
    <property type="match status" value="1"/>
</dbReference>
<evidence type="ECO:0000313" key="4">
    <source>
        <dbReference type="Proteomes" id="UP001187734"/>
    </source>
</evidence>
<dbReference type="EMBL" id="ONZP01000452">
    <property type="protein sequence ID" value="SPJ85114.1"/>
    <property type="molecule type" value="Genomic_DNA"/>
</dbReference>
<sequence>MEKSKDVFDSWTQIGQIVKTHAMKLAERMKSERESWVRLSAASKVDLGLDGGAGQRDNTAQTKMRKTMREAYCPDAGDRALWDPVFVKWESALVMKAVHLCPWKQNQTMDEIFGPGSHKELFSPYNGLFLHPDTEDALVKGHIAIVPDVELEPADAKLPQNDQRERNDRLLEWESAEVKNYKLVVLNKSHKEVNRVWFRNGGETTKLLQLDGRKLVFRTDFRPRARYVWWTFMFAILKNAWGQSQQEREKDLEHIEIRGLVEELGYDIKSILTIDQDKYENWGEDEEKYKDEEEEEEEEEEGKSYRAAGALVQQVVESMVPHSLVKNLDESDTDEEEEDGDE</sequence>
<accession>A0AAE8MI90</accession>
<feature type="region of interest" description="Disordered" evidence="1">
    <location>
        <begin position="284"/>
        <end position="308"/>
    </location>
</feature>
<feature type="domain" description="HNH nuclease" evidence="2">
    <location>
        <begin position="92"/>
        <end position="146"/>
    </location>
</feature>
<evidence type="ECO:0000259" key="2">
    <source>
        <dbReference type="Pfam" id="PF13391"/>
    </source>
</evidence>
<organism evidence="3 4">
    <name type="scientific">Fusarium torulosum</name>
    <dbReference type="NCBI Taxonomy" id="33205"/>
    <lineage>
        <taxon>Eukaryota</taxon>
        <taxon>Fungi</taxon>
        <taxon>Dikarya</taxon>
        <taxon>Ascomycota</taxon>
        <taxon>Pezizomycotina</taxon>
        <taxon>Sordariomycetes</taxon>
        <taxon>Hypocreomycetidae</taxon>
        <taxon>Hypocreales</taxon>
        <taxon>Nectriaceae</taxon>
        <taxon>Fusarium</taxon>
    </lineage>
</organism>
<evidence type="ECO:0000256" key="1">
    <source>
        <dbReference type="SAM" id="MobiDB-lite"/>
    </source>
</evidence>
<comment type="caution">
    <text evidence="3">The sequence shown here is derived from an EMBL/GenBank/DDBJ whole genome shotgun (WGS) entry which is preliminary data.</text>
</comment>
<dbReference type="Proteomes" id="UP001187734">
    <property type="component" value="Unassembled WGS sequence"/>
</dbReference>
<gene>
    <name evidence="3" type="ORF">FTOL_10972</name>
</gene>
<feature type="compositionally biased region" description="Acidic residues" evidence="1">
    <location>
        <begin position="292"/>
        <end position="301"/>
    </location>
</feature>
<evidence type="ECO:0000313" key="3">
    <source>
        <dbReference type="EMBL" id="SPJ85114.1"/>
    </source>
</evidence>
<name>A0AAE8MI90_9HYPO</name>
<protein>
    <recommendedName>
        <fullName evidence="2">HNH nuclease domain-containing protein</fullName>
    </recommendedName>
</protein>
<dbReference type="AlphaFoldDB" id="A0AAE8MI90"/>
<proteinExistence type="predicted"/>